<dbReference type="AlphaFoldDB" id="A0A2A3YMQ0"/>
<feature type="transmembrane region" description="Helical" evidence="7">
    <location>
        <begin position="281"/>
        <end position="304"/>
    </location>
</feature>
<dbReference type="PANTHER" id="PTHR43744">
    <property type="entry name" value="ABC TRANSPORTER PERMEASE PROTEIN MG189-RELATED-RELATED"/>
    <property type="match status" value="1"/>
</dbReference>
<dbReference type="SUPFAM" id="SSF161098">
    <property type="entry name" value="MetI-like"/>
    <property type="match status" value="1"/>
</dbReference>
<dbReference type="RefSeq" id="WP_096196359.1">
    <property type="nucleotide sequence ID" value="NZ_NRGR01000005.1"/>
</dbReference>
<dbReference type="InterPro" id="IPR000515">
    <property type="entry name" value="MetI-like"/>
</dbReference>
<dbReference type="GO" id="GO:0005886">
    <property type="term" value="C:plasma membrane"/>
    <property type="evidence" value="ECO:0007669"/>
    <property type="project" value="UniProtKB-SubCell"/>
</dbReference>
<name>A0A2A3YMQ0_9MICO</name>
<evidence type="ECO:0000256" key="5">
    <source>
        <dbReference type="ARBA" id="ARBA00022989"/>
    </source>
</evidence>
<dbReference type="EMBL" id="NRGR01000005">
    <property type="protein sequence ID" value="PCC40568.1"/>
    <property type="molecule type" value="Genomic_DNA"/>
</dbReference>
<evidence type="ECO:0000256" key="7">
    <source>
        <dbReference type="RuleBase" id="RU363032"/>
    </source>
</evidence>
<keyword evidence="4 7" id="KW-0812">Transmembrane</keyword>
<keyword evidence="5 7" id="KW-1133">Transmembrane helix</keyword>
<dbReference type="OrthoDB" id="2063054at2"/>
<organism evidence="10 11">
    <name type="scientific">Brachybacterium alimentarium</name>
    <dbReference type="NCBI Taxonomy" id="47845"/>
    <lineage>
        <taxon>Bacteria</taxon>
        <taxon>Bacillati</taxon>
        <taxon>Actinomycetota</taxon>
        <taxon>Actinomycetes</taxon>
        <taxon>Micrococcales</taxon>
        <taxon>Dermabacteraceae</taxon>
        <taxon>Brachybacterium</taxon>
    </lineage>
</organism>
<feature type="transmembrane region" description="Helical" evidence="7">
    <location>
        <begin position="49"/>
        <end position="71"/>
    </location>
</feature>
<proteinExistence type="inferred from homology"/>
<evidence type="ECO:0000256" key="6">
    <source>
        <dbReference type="ARBA" id="ARBA00023136"/>
    </source>
</evidence>
<reference evidence="10 11" key="1">
    <citation type="journal article" date="2017" name="Elife">
        <title>Extensive horizontal gene transfer in cheese-associated bacteria.</title>
        <authorList>
            <person name="Bonham K.S."/>
            <person name="Wolfe B.E."/>
            <person name="Dutton R.J."/>
        </authorList>
    </citation>
    <scope>NUCLEOTIDE SEQUENCE [LARGE SCALE GENOMIC DNA]</scope>
    <source>
        <strain evidence="10 11">341_9</strain>
    </source>
</reference>
<evidence type="ECO:0000313" key="11">
    <source>
        <dbReference type="Proteomes" id="UP000218598"/>
    </source>
</evidence>
<feature type="transmembrane region" description="Helical" evidence="7">
    <location>
        <begin position="226"/>
        <end position="247"/>
    </location>
</feature>
<keyword evidence="11" id="KW-1185">Reference proteome</keyword>
<sequence length="319" mass="34058">MSTAMTSSTFTRSSAAATTSGQAASPRRPGRGAERTPSSGGVGVERPSLIATGILVLGALYCLLPVVWVLVAASKSPDELFSTFTLAPSTHLGENLQDLFAYRDGLFLRWAGNTALYAIGGALLSTLVSAAAGYGLALFDFRGKTLFFNVILAGVMLPAVILAVPQYLLFAQMGLANTYWAVLLPSILNPYGIYLARIYAGASIPREMVEAARTDGAGELRIFSRFAVPMMLPGLVTVFLFQFVGIWNNYMLPYIMLGDDKLFPITVGLSTLMNQGASQPAMYTTVITGALVSILPLIALFLLLQRYWQSDLTGGSVKG</sequence>
<accession>A0A2A3YMQ0</accession>
<dbReference type="PANTHER" id="PTHR43744:SF12">
    <property type="entry name" value="ABC TRANSPORTER PERMEASE PROTEIN MG189-RELATED"/>
    <property type="match status" value="1"/>
</dbReference>
<feature type="domain" description="ABC transmembrane type-1" evidence="9">
    <location>
        <begin position="111"/>
        <end position="304"/>
    </location>
</feature>
<keyword evidence="3" id="KW-1003">Cell membrane</keyword>
<comment type="similarity">
    <text evidence="7">Belongs to the binding-protein-dependent transport system permease family.</text>
</comment>
<keyword evidence="2 7" id="KW-0813">Transport</keyword>
<evidence type="ECO:0000256" key="3">
    <source>
        <dbReference type="ARBA" id="ARBA00022475"/>
    </source>
</evidence>
<evidence type="ECO:0000256" key="1">
    <source>
        <dbReference type="ARBA" id="ARBA00004651"/>
    </source>
</evidence>
<evidence type="ECO:0000313" key="10">
    <source>
        <dbReference type="EMBL" id="PCC40568.1"/>
    </source>
</evidence>
<gene>
    <name evidence="10" type="ORF">CIK66_01975</name>
</gene>
<evidence type="ECO:0000256" key="4">
    <source>
        <dbReference type="ARBA" id="ARBA00022692"/>
    </source>
</evidence>
<evidence type="ECO:0000259" key="9">
    <source>
        <dbReference type="PROSITE" id="PS50928"/>
    </source>
</evidence>
<dbReference type="Proteomes" id="UP000218598">
    <property type="component" value="Unassembled WGS sequence"/>
</dbReference>
<feature type="compositionally biased region" description="Low complexity" evidence="8">
    <location>
        <begin position="1"/>
        <end position="25"/>
    </location>
</feature>
<dbReference type="CDD" id="cd06261">
    <property type="entry name" value="TM_PBP2"/>
    <property type="match status" value="1"/>
</dbReference>
<comment type="subcellular location">
    <subcellularLocation>
        <location evidence="1 7">Cell membrane</location>
        <topology evidence="1 7">Multi-pass membrane protein</topology>
    </subcellularLocation>
</comment>
<dbReference type="Gene3D" id="1.10.3720.10">
    <property type="entry name" value="MetI-like"/>
    <property type="match status" value="1"/>
</dbReference>
<evidence type="ECO:0000256" key="2">
    <source>
        <dbReference type="ARBA" id="ARBA00022448"/>
    </source>
</evidence>
<comment type="caution">
    <text evidence="10">The sequence shown here is derived from an EMBL/GenBank/DDBJ whole genome shotgun (WGS) entry which is preliminary data.</text>
</comment>
<protein>
    <submittedName>
        <fullName evidence="10">Sugar ABC transporter permease</fullName>
    </submittedName>
</protein>
<feature type="transmembrane region" description="Helical" evidence="7">
    <location>
        <begin position="146"/>
        <end position="167"/>
    </location>
</feature>
<dbReference type="GO" id="GO:0055085">
    <property type="term" value="P:transmembrane transport"/>
    <property type="evidence" value="ECO:0007669"/>
    <property type="project" value="InterPro"/>
</dbReference>
<dbReference type="Pfam" id="PF00528">
    <property type="entry name" value="BPD_transp_1"/>
    <property type="match status" value="1"/>
</dbReference>
<dbReference type="InterPro" id="IPR035906">
    <property type="entry name" value="MetI-like_sf"/>
</dbReference>
<feature type="region of interest" description="Disordered" evidence="8">
    <location>
        <begin position="1"/>
        <end position="42"/>
    </location>
</feature>
<feature type="transmembrane region" description="Helical" evidence="7">
    <location>
        <begin position="115"/>
        <end position="139"/>
    </location>
</feature>
<evidence type="ECO:0000256" key="8">
    <source>
        <dbReference type="SAM" id="MobiDB-lite"/>
    </source>
</evidence>
<keyword evidence="6 7" id="KW-0472">Membrane</keyword>
<feature type="transmembrane region" description="Helical" evidence="7">
    <location>
        <begin position="179"/>
        <end position="200"/>
    </location>
</feature>
<dbReference type="PROSITE" id="PS50928">
    <property type="entry name" value="ABC_TM1"/>
    <property type="match status" value="1"/>
</dbReference>